<reference evidence="3 4" key="1">
    <citation type="journal article" date="2020" name="Cell">
        <title>Large-Scale Comparative Analyses of Tick Genomes Elucidate Their Genetic Diversity and Vector Capacities.</title>
        <authorList>
            <consortium name="Tick Genome and Microbiome Consortium (TIGMIC)"/>
            <person name="Jia N."/>
            <person name="Wang J."/>
            <person name="Shi W."/>
            <person name="Du L."/>
            <person name="Sun Y."/>
            <person name="Zhan W."/>
            <person name="Jiang J.F."/>
            <person name="Wang Q."/>
            <person name="Zhang B."/>
            <person name="Ji P."/>
            <person name="Bell-Sakyi L."/>
            <person name="Cui X.M."/>
            <person name="Yuan T.T."/>
            <person name="Jiang B.G."/>
            <person name="Yang W.F."/>
            <person name="Lam T.T."/>
            <person name="Chang Q.C."/>
            <person name="Ding S.J."/>
            <person name="Wang X.J."/>
            <person name="Zhu J.G."/>
            <person name="Ruan X.D."/>
            <person name="Zhao L."/>
            <person name="Wei J.T."/>
            <person name="Ye R.Z."/>
            <person name="Que T.C."/>
            <person name="Du C.H."/>
            <person name="Zhou Y.H."/>
            <person name="Cheng J.X."/>
            <person name="Dai P.F."/>
            <person name="Guo W.B."/>
            <person name="Han X.H."/>
            <person name="Huang E.J."/>
            <person name="Li L.F."/>
            <person name="Wei W."/>
            <person name="Gao Y.C."/>
            <person name="Liu J.Z."/>
            <person name="Shao H.Z."/>
            <person name="Wang X."/>
            <person name="Wang C.C."/>
            <person name="Yang T.C."/>
            <person name="Huo Q.B."/>
            <person name="Li W."/>
            <person name="Chen H.Y."/>
            <person name="Chen S.E."/>
            <person name="Zhou L.G."/>
            <person name="Ni X.B."/>
            <person name="Tian J.H."/>
            <person name="Sheng Y."/>
            <person name="Liu T."/>
            <person name="Pan Y.S."/>
            <person name="Xia L.Y."/>
            <person name="Li J."/>
            <person name="Zhao F."/>
            <person name="Cao W.C."/>
        </authorList>
    </citation>
    <scope>NUCLEOTIDE SEQUENCE [LARGE SCALE GENOMIC DNA]</scope>
    <source>
        <strain evidence="3">HaeL-2018</strain>
    </source>
</reference>
<accession>A0A9J6F7B2</accession>
<evidence type="ECO:0000256" key="1">
    <source>
        <dbReference type="SAM" id="Phobius"/>
    </source>
</evidence>
<dbReference type="EMBL" id="JABSTR010000001">
    <property type="protein sequence ID" value="KAH9361638.1"/>
    <property type="molecule type" value="Genomic_DNA"/>
</dbReference>
<evidence type="ECO:0000313" key="4">
    <source>
        <dbReference type="Proteomes" id="UP000821853"/>
    </source>
</evidence>
<dbReference type="InterPro" id="IPR035940">
    <property type="entry name" value="CAP_sf"/>
</dbReference>
<organism evidence="3 4">
    <name type="scientific">Haemaphysalis longicornis</name>
    <name type="common">Bush tick</name>
    <dbReference type="NCBI Taxonomy" id="44386"/>
    <lineage>
        <taxon>Eukaryota</taxon>
        <taxon>Metazoa</taxon>
        <taxon>Ecdysozoa</taxon>
        <taxon>Arthropoda</taxon>
        <taxon>Chelicerata</taxon>
        <taxon>Arachnida</taxon>
        <taxon>Acari</taxon>
        <taxon>Parasitiformes</taxon>
        <taxon>Ixodida</taxon>
        <taxon>Ixodoidea</taxon>
        <taxon>Ixodidae</taxon>
        <taxon>Haemaphysalinae</taxon>
        <taxon>Haemaphysalis</taxon>
    </lineage>
</organism>
<feature type="transmembrane region" description="Helical" evidence="1">
    <location>
        <begin position="76"/>
        <end position="94"/>
    </location>
</feature>
<dbReference type="VEuPathDB" id="VectorBase:HLOH_052988"/>
<dbReference type="CDD" id="cd05380">
    <property type="entry name" value="CAP_euk"/>
    <property type="match status" value="1"/>
</dbReference>
<dbReference type="InterPro" id="IPR014044">
    <property type="entry name" value="CAP_dom"/>
</dbReference>
<dbReference type="OrthoDB" id="414826at2759"/>
<protein>
    <recommendedName>
        <fullName evidence="2">SCP domain-containing protein</fullName>
    </recommendedName>
</protein>
<feature type="domain" description="SCP" evidence="2">
    <location>
        <begin position="130"/>
        <end position="261"/>
    </location>
</feature>
<evidence type="ECO:0000313" key="3">
    <source>
        <dbReference type="EMBL" id="KAH9361638.1"/>
    </source>
</evidence>
<dbReference type="Gene3D" id="3.40.33.10">
    <property type="entry name" value="CAP"/>
    <property type="match status" value="1"/>
</dbReference>
<dbReference type="Proteomes" id="UP000821853">
    <property type="component" value="Chromosome 1"/>
</dbReference>
<keyword evidence="4" id="KW-1185">Reference proteome</keyword>
<dbReference type="SUPFAM" id="SSF55797">
    <property type="entry name" value="PR-1-like"/>
    <property type="match status" value="1"/>
</dbReference>
<dbReference type="PANTHER" id="PTHR10334">
    <property type="entry name" value="CYSTEINE-RICH SECRETORY PROTEIN-RELATED"/>
    <property type="match status" value="1"/>
</dbReference>
<dbReference type="InterPro" id="IPR001283">
    <property type="entry name" value="CRISP-related"/>
</dbReference>
<gene>
    <name evidence="3" type="ORF">HPB48_005209</name>
</gene>
<feature type="transmembrane region" description="Helical" evidence="1">
    <location>
        <begin position="38"/>
        <end position="56"/>
    </location>
</feature>
<dbReference type="AlphaFoldDB" id="A0A9J6F7B2"/>
<dbReference type="SMART" id="SM00198">
    <property type="entry name" value="SCP"/>
    <property type="match status" value="1"/>
</dbReference>
<feature type="transmembrane region" description="Helical" evidence="1">
    <location>
        <begin position="6"/>
        <end position="26"/>
    </location>
</feature>
<sequence>MNLKSLVIQQVKKLFLSSLFVFLPNFLRFPAVQGKSAVLSFFLLAAPSLVSGFHLYEVSPGIGAGEEAFVHMGLRAAVWLVASLVACCPGSGLARTCRAAYRNTVNGVVHTACQPQNRNCTILRRGLSAADKKALLRRHNKLRSLVATGRLKGYKPAANMYELVWDDELAEVAQALADRCGDMSHDLASARFTRRFKLTGQNLATEQRSNQVMTVNWVRFIDRWFKEHKNYPPQQVKRFQPSFEGRPVGHFTQLVPRQLLS</sequence>
<dbReference type="Pfam" id="PF00188">
    <property type="entry name" value="CAP"/>
    <property type="match status" value="1"/>
</dbReference>
<keyword evidence="1" id="KW-0812">Transmembrane</keyword>
<keyword evidence="1" id="KW-0472">Membrane</keyword>
<evidence type="ECO:0000259" key="2">
    <source>
        <dbReference type="SMART" id="SM00198"/>
    </source>
</evidence>
<comment type="caution">
    <text evidence="3">The sequence shown here is derived from an EMBL/GenBank/DDBJ whole genome shotgun (WGS) entry which is preliminary data.</text>
</comment>
<name>A0A9J6F7B2_HAELO</name>
<keyword evidence="1" id="KW-1133">Transmembrane helix</keyword>
<proteinExistence type="predicted"/>